<gene>
    <name evidence="6" type="ORF">MES5069_510043</name>
</gene>
<evidence type="ECO:0000256" key="1">
    <source>
        <dbReference type="ARBA" id="ARBA00009986"/>
    </source>
</evidence>
<dbReference type="PROSITE" id="PS00687">
    <property type="entry name" value="ALDEHYDE_DEHYDR_GLU"/>
    <property type="match status" value="1"/>
</dbReference>
<dbReference type="EMBL" id="CAKXZT010000148">
    <property type="protein sequence ID" value="CAH2406114.1"/>
    <property type="molecule type" value="Genomic_DNA"/>
</dbReference>
<name>A0ABM9EBF9_9HYPH</name>
<dbReference type="InterPro" id="IPR051020">
    <property type="entry name" value="ALDH-related_metabolic_enz"/>
</dbReference>
<evidence type="ECO:0000259" key="5">
    <source>
        <dbReference type="Pfam" id="PF00171"/>
    </source>
</evidence>
<dbReference type="SUPFAM" id="SSF53720">
    <property type="entry name" value="ALDH-like"/>
    <property type="match status" value="1"/>
</dbReference>
<dbReference type="Gene3D" id="3.40.605.10">
    <property type="entry name" value="Aldehyde Dehydrogenase, Chain A, domain 1"/>
    <property type="match status" value="1"/>
</dbReference>
<feature type="active site" evidence="3">
    <location>
        <position position="248"/>
    </location>
</feature>
<evidence type="ECO:0000313" key="7">
    <source>
        <dbReference type="Proteomes" id="UP001153050"/>
    </source>
</evidence>
<dbReference type="InterPro" id="IPR029510">
    <property type="entry name" value="Ald_DH_CS_GLU"/>
</dbReference>
<accession>A0ABM9EBF9</accession>
<keyword evidence="7" id="KW-1185">Reference proteome</keyword>
<comment type="caution">
    <text evidence="6">The sequence shown here is derived from an EMBL/GenBank/DDBJ whole genome shotgun (WGS) entry which is preliminary data.</text>
</comment>
<dbReference type="InterPro" id="IPR015590">
    <property type="entry name" value="Aldehyde_DH_dom"/>
</dbReference>
<dbReference type="InterPro" id="IPR016161">
    <property type="entry name" value="Ald_DH/histidinol_DH"/>
</dbReference>
<feature type="domain" description="Aldehyde dehydrogenase" evidence="5">
    <location>
        <begin position="12"/>
        <end position="469"/>
    </location>
</feature>
<dbReference type="InterPro" id="IPR016162">
    <property type="entry name" value="Ald_DH_N"/>
</dbReference>
<dbReference type="Pfam" id="PF00171">
    <property type="entry name" value="Aldedh"/>
    <property type="match status" value="1"/>
</dbReference>
<comment type="similarity">
    <text evidence="1 4">Belongs to the aldehyde dehydrogenase family.</text>
</comment>
<dbReference type="Proteomes" id="UP001153050">
    <property type="component" value="Unassembled WGS sequence"/>
</dbReference>
<sequence>MDMLIDGGWTGASDGSVDSVLNPATNDQIDTVPRATTADVARAVSAAQHGKVAMAAMPAWRRYEILEAVARRIEENQTELGKLLCRENGKRIGETTSEVGVAARIFRSYAEEAKRIFGRSVPLNSIPGREKSLAITTREPLGVVAAIVPFNYPVELWSHKVAGGLAAGNAVITKTPEDCPLAVIEISRYLEDTGLPRGAHQLLTGGREVGEALVRAEGVQMIAMTGSIAAGKRILEVAAQTLKKVHLELGGNDATIVCGDAVVEATADALIGGRFTSGNGQICCAVKRVLVEKPIYQKLLEAVSDRARKLKVGDPIDPATDVGPLINRRGAERVEAQVRQAVADGAAIVTGGKRRDNFFEPTILTGLTPGTPVFADETFGPVLPLIPYERFEDALALANDSPFGLQAAIFTHDLRKVMRAYQALDVGTVVVNHTTAVRVETLPFGGNKGSGNGREGIHDTLHEMSKEKTLLLHEVFGAVV</sequence>
<dbReference type="PANTHER" id="PTHR42991">
    <property type="entry name" value="ALDEHYDE DEHYDROGENASE"/>
    <property type="match status" value="1"/>
</dbReference>
<dbReference type="PANTHER" id="PTHR42991:SF1">
    <property type="entry name" value="ALDEHYDE DEHYDROGENASE"/>
    <property type="match status" value="1"/>
</dbReference>
<evidence type="ECO:0000256" key="2">
    <source>
        <dbReference type="ARBA" id="ARBA00023002"/>
    </source>
</evidence>
<evidence type="ECO:0000256" key="3">
    <source>
        <dbReference type="PROSITE-ProRule" id="PRU10007"/>
    </source>
</evidence>
<dbReference type="RefSeq" id="WP_254020686.1">
    <property type="nucleotide sequence ID" value="NZ_CAKXZT010000148.1"/>
</dbReference>
<protein>
    <submittedName>
        <fullName evidence="6">Aldedh domain-containing protein</fullName>
    </submittedName>
</protein>
<dbReference type="Gene3D" id="3.40.309.10">
    <property type="entry name" value="Aldehyde Dehydrogenase, Chain A, domain 2"/>
    <property type="match status" value="1"/>
</dbReference>
<keyword evidence="2 4" id="KW-0560">Oxidoreductase</keyword>
<dbReference type="InterPro" id="IPR016163">
    <property type="entry name" value="Ald_DH_C"/>
</dbReference>
<organism evidence="6 7">
    <name type="scientific">Mesorhizobium escarrei</name>
    <dbReference type="NCBI Taxonomy" id="666018"/>
    <lineage>
        <taxon>Bacteria</taxon>
        <taxon>Pseudomonadati</taxon>
        <taxon>Pseudomonadota</taxon>
        <taxon>Alphaproteobacteria</taxon>
        <taxon>Hyphomicrobiales</taxon>
        <taxon>Phyllobacteriaceae</taxon>
        <taxon>Mesorhizobium</taxon>
    </lineage>
</organism>
<evidence type="ECO:0000313" key="6">
    <source>
        <dbReference type="EMBL" id="CAH2406114.1"/>
    </source>
</evidence>
<reference evidence="6 7" key="1">
    <citation type="submission" date="2022-03" db="EMBL/GenBank/DDBJ databases">
        <authorList>
            <person name="Brunel B."/>
        </authorList>
    </citation>
    <scope>NUCLEOTIDE SEQUENCE [LARGE SCALE GENOMIC DNA]</scope>
    <source>
        <strain evidence="6">STM5069sample</strain>
    </source>
</reference>
<proteinExistence type="inferred from homology"/>
<evidence type="ECO:0000256" key="4">
    <source>
        <dbReference type="RuleBase" id="RU003345"/>
    </source>
</evidence>